<keyword evidence="2" id="KW-1185">Reference proteome</keyword>
<sequence length="259" mass="29456">MSCDSAKGMFDKLCSTYGRDSSHNKKFQLQKTMMGKILSSLPDRSRHFLTTSESTSKSDRTLTNLTDRLLVEEERGHISSTHDNLAFKTVYKNLGHIAQNCMKKKLGCKICKKDNHKEKNCYFGDRNKKSTTSNRDKVVFLTGSMGGKPEGSWKNENVCRAQRGYRVPRMCIEKCAVGSRFNKKSDIGIQNYRKWRTKITGEDNAGLYNINLNCSETTLLSESKQTSDLNLWQRRIGHLNVVSMNKLATISSGLEELKF</sequence>
<gene>
    <name evidence="1" type="ORF">PR048_023014</name>
</gene>
<organism evidence="1 2">
    <name type="scientific">Dryococelus australis</name>
    <dbReference type="NCBI Taxonomy" id="614101"/>
    <lineage>
        <taxon>Eukaryota</taxon>
        <taxon>Metazoa</taxon>
        <taxon>Ecdysozoa</taxon>
        <taxon>Arthropoda</taxon>
        <taxon>Hexapoda</taxon>
        <taxon>Insecta</taxon>
        <taxon>Pterygota</taxon>
        <taxon>Neoptera</taxon>
        <taxon>Polyneoptera</taxon>
        <taxon>Phasmatodea</taxon>
        <taxon>Verophasmatodea</taxon>
        <taxon>Anareolatae</taxon>
        <taxon>Phasmatidae</taxon>
        <taxon>Eurycanthinae</taxon>
        <taxon>Dryococelus</taxon>
    </lineage>
</organism>
<comment type="caution">
    <text evidence="1">The sequence shown here is derived from an EMBL/GenBank/DDBJ whole genome shotgun (WGS) entry which is preliminary data.</text>
</comment>
<evidence type="ECO:0008006" key="3">
    <source>
        <dbReference type="Google" id="ProtNLM"/>
    </source>
</evidence>
<reference evidence="1 2" key="1">
    <citation type="submission" date="2023-02" db="EMBL/GenBank/DDBJ databases">
        <title>LHISI_Scaffold_Assembly.</title>
        <authorList>
            <person name="Stuart O.P."/>
            <person name="Cleave R."/>
            <person name="Magrath M.J.L."/>
            <person name="Mikheyev A.S."/>
        </authorList>
    </citation>
    <scope>NUCLEOTIDE SEQUENCE [LARGE SCALE GENOMIC DNA]</scope>
    <source>
        <strain evidence="1">Daus_M_001</strain>
        <tissue evidence="1">Leg muscle</tissue>
    </source>
</reference>
<name>A0ABQ9GSY8_9NEOP</name>
<accession>A0ABQ9GSY8</accession>
<dbReference type="Proteomes" id="UP001159363">
    <property type="component" value="Chromosome 8"/>
</dbReference>
<proteinExistence type="predicted"/>
<evidence type="ECO:0000313" key="2">
    <source>
        <dbReference type="Proteomes" id="UP001159363"/>
    </source>
</evidence>
<evidence type="ECO:0000313" key="1">
    <source>
        <dbReference type="EMBL" id="KAJ8875121.1"/>
    </source>
</evidence>
<protein>
    <recommendedName>
        <fullName evidence="3">GAG-pre-integrase domain-containing protein</fullName>
    </recommendedName>
</protein>
<dbReference type="EMBL" id="JARBHB010000009">
    <property type="protein sequence ID" value="KAJ8875121.1"/>
    <property type="molecule type" value="Genomic_DNA"/>
</dbReference>